<protein>
    <submittedName>
        <fullName evidence="1">Uncharacterized protein</fullName>
    </submittedName>
</protein>
<evidence type="ECO:0000313" key="1">
    <source>
        <dbReference type="EMBL" id="GAA1491688.1"/>
    </source>
</evidence>
<dbReference type="EMBL" id="BAAAJX010000001">
    <property type="protein sequence ID" value="GAA1491688.1"/>
    <property type="molecule type" value="Genomic_DNA"/>
</dbReference>
<dbReference type="Proteomes" id="UP001501742">
    <property type="component" value="Unassembled WGS sequence"/>
</dbReference>
<keyword evidence="2" id="KW-1185">Reference proteome</keyword>
<accession>A0ABN1Z816</accession>
<proteinExistence type="predicted"/>
<organism evidence="1 2">
    <name type="scientific">Curtobacterium herbarum</name>
    <dbReference type="NCBI Taxonomy" id="150122"/>
    <lineage>
        <taxon>Bacteria</taxon>
        <taxon>Bacillati</taxon>
        <taxon>Actinomycetota</taxon>
        <taxon>Actinomycetes</taxon>
        <taxon>Micrococcales</taxon>
        <taxon>Microbacteriaceae</taxon>
        <taxon>Curtobacterium</taxon>
    </lineage>
</organism>
<name>A0ABN1Z816_9MICO</name>
<comment type="caution">
    <text evidence="1">The sequence shown here is derived from an EMBL/GenBank/DDBJ whole genome shotgun (WGS) entry which is preliminary data.</text>
</comment>
<sequence>MYDPDHPEIVRLRAELDSAWKGVVDLGSLDGPHRDRVVADLHTAVPDAAGRAARAAGREAVVAEIRRFADVEVVTSDPSWPAAGVWADVLEAAHQAACGMDEPVH</sequence>
<evidence type="ECO:0000313" key="2">
    <source>
        <dbReference type="Proteomes" id="UP001501742"/>
    </source>
</evidence>
<reference evidence="1 2" key="1">
    <citation type="journal article" date="2019" name="Int. J. Syst. Evol. Microbiol.">
        <title>The Global Catalogue of Microorganisms (GCM) 10K type strain sequencing project: providing services to taxonomists for standard genome sequencing and annotation.</title>
        <authorList>
            <consortium name="The Broad Institute Genomics Platform"/>
            <consortium name="The Broad Institute Genome Sequencing Center for Infectious Disease"/>
            <person name="Wu L."/>
            <person name="Ma J."/>
        </authorList>
    </citation>
    <scope>NUCLEOTIDE SEQUENCE [LARGE SCALE GENOMIC DNA]</scope>
    <source>
        <strain evidence="1 2">JCM 12140</strain>
    </source>
</reference>
<dbReference type="RefSeq" id="WP_204608506.1">
    <property type="nucleotide sequence ID" value="NZ_BAAAJX010000001.1"/>
</dbReference>
<gene>
    <name evidence="1" type="ORF">GCM10009627_00340</name>
</gene>